<name>A0A6V7HK10_9HYME</name>
<evidence type="ECO:0000313" key="2">
    <source>
        <dbReference type="Proteomes" id="UP000752696"/>
    </source>
</evidence>
<feature type="non-terminal residue" evidence="1">
    <location>
        <position position="1"/>
    </location>
</feature>
<protein>
    <submittedName>
        <fullName evidence="1">Uncharacterized protein</fullName>
    </submittedName>
</protein>
<feature type="non-terminal residue" evidence="1">
    <location>
        <position position="195"/>
    </location>
</feature>
<reference evidence="1" key="1">
    <citation type="submission" date="2020-07" db="EMBL/GenBank/DDBJ databases">
        <authorList>
            <person name="Nazaruddin N."/>
        </authorList>
    </citation>
    <scope>NUCLEOTIDE SEQUENCE</scope>
</reference>
<keyword evidence="2" id="KW-1185">Reference proteome</keyword>
<comment type="caution">
    <text evidence="1">The sequence shown here is derived from an EMBL/GenBank/DDBJ whole genome shotgun (WGS) entry which is preliminary data.</text>
</comment>
<evidence type="ECO:0000313" key="1">
    <source>
        <dbReference type="EMBL" id="CAD1480928.1"/>
    </source>
</evidence>
<sequence>RPPGKKRAKKRKRNSKWREEASCNPCEIDWNGFSHTVGDLYHLIGATEETDSLQGPIRCACNSCTCEAPTHCDYLSRCDRDIRWPSFSTTSFAHIGFDCFEYFLELLSFHCEACFAGSFYRSRNWTESDDYSIRHRNGNNATGSDAKQSEQKDVLPLKIVLGTHVRSSRFESIYLSNSTVNSLSIQVLRTSLSTY</sequence>
<proteinExistence type="predicted"/>
<organism evidence="1 2">
    <name type="scientific">Heterotrigona itama</name>
    <dbReference type="NCBI Taxonomy" id="395501"/>
    <lineage>
        <taxon>Eukaryota</taxon>
        <taxon>Metazoa</taxon>
        <taxon>Ecdysozoa</taxon>
        <taxon>Arthropoda</taxon>
        <taxon>Hexapoda</taxon>
        <taxon>Insecta</taxon>
        <taxon>Pterygota</taxon>
        <taxon>Neoptera</taxon>
        <taxon>Endopterygota</taxon>
        <taxon>Hymenoptera</taxon>
        <taxon>Apocrita</taxon>
        <taxon>Aculeata</taxon>
        <taxon>Apoidea</taxon>
        <taxon>Anthophila</taxon>
        <taxon>Apidae</taxon>
        <taxon>Heterotrigona</taxon>
    </lineage>
</organism>
<dbReference type="Proteomes" id="UP000752696">
    <property type="component" value="Unassembled WGS sequence"/>
</dbReference>
<dbReference type="OrthoDB" id="10543520at2759"/>
<accession>A0A6V7HK10</accession>
<dbReference type="AlphaFoldDB" id="A0A6V7HK10"/>
<gene>
    <name evidence="1" type="ORF">MHI_LOCUS971662</name>
</gene>
<dbReference type="EMBL" id="CAJDYZ010013139">
    <property type="protein sequence ID" value="CAD1480928.1"/>
    <property type="molecule type" value="Genomic_DNA"/>
</dbReference>